<comment type="caution">
    <text evidence="7">The sequence shown here is derived from an EMBL/GenBank/DDBJ whole genome shotgun (WGS) entry which is preliminary data.</text>
</comment>
<comment type="subunit">
    <text evidence="5">Subunit of the heterotrimeric GatCAB amidotransferase (AdT) complex, composed of A, B and C subunits.</text>
</comment>
<evidence type="ECO:0000259" key="6">
    <source>
        <dbReference type="Pfam" id="PF02934"/>
    </source>
</evidence>
<evidence type="ECO:0000256" key="1">
    <source>
        <dbReference type="ARBA" id="ARBA00022598"/>
    </source>
</evidence>
<dbReference type="PANTHER" id="PTHR11659:SF0">
    <property type="entry name" value="GLUTAMYL-TRNA(GLN) AMIDOTRANSFERASE SUBUNIT B, MITOCHONDRIAL"/>
    <property type="match status" value="1"/>
</dbReference>
<evidence type="ECO:0000256" key="3">
    <source>
        <dbReference type="ARBA" id="ARBA00022840"/>
    </source>
</evidence>
<evidence type="ECO:0000256" key="2">
    <source>
        <dbReference type="ARBA" id="ARBA00022741"/>
    </source>
</evidence>
<dbReference type="HAMAP" id="MF_00121">
    <property type="entry name" value="GatB"/>
    <property type="match status" value="1"/>
</dbReference>
<protein>
    <recommendedName>
        <fullName evidence="5">Glutamyl-tRNA(Gln) amidotransferase subunit B, mitochondrial</fullName>
        <shortName evidence="5">Glu-AdT subunit B</shortName>
        <ecNumber evidence="5">6.3.5.-</ecNumber>
    </recommendedName>
</protein>
<dbReference type="GO" id="GO:0050567">
    <property type="term" value="F:glutaminyl-tRNA synthase (glutamine-hydrolyzing) activity"/>
    <property type="evidence" value="ECO:0007669"/>
    <property type="project" value="UniProtKB-UniRule"/>
</dbReference>
<sequence>MSTALLRLHGIHGFQKKFIRLLSDRRLLCVADVERAGFRPKIGLEIHAQLPTKSKLFSRAPVDEDAPPNSAVTFFDCGTPGTLPVLNKRCVLTAIKAGLVLNCEVPDRCRFDRKHYFYADMPMGYQITQQDHPIAVNGYLDFYVYDSDKKNSWYEKRLEIQRVQLEMDSGKTIHDDNRSLIDLNRAGVALAEIVTGPTLTSAAEAVCFVEQLRLLFIHNNICEGEMHSISRNYFYVGGNLRVDANVSLTHPDGTNGIRTEIKNINSFRFIQSAIQSEIFRHFELISSGLPVINETRGVALDGSTVSMRDKEVEVDYRMMPEPNLPVLRIRPEWMQEATDSLNLDLSHLRYIKKFHMNPNLAIHIVKDEKLRHFVDRCLTMEGLTADHLMAWLGELKKVSQNCGKSYPPESDLVADRFANAIHLEGAGRITKLTCLELLRAYVGEGETEEVEKLIETKDLWRITCRDDMTKLLEAVVRENEAIVAKARGKPESKHKNKLRNALIEKSNKRISVDDAANCVTALLLQHVDK</sequence>
<evidence type="ECO:0000313" key="7">
    <source>
        <dbReference type="EMBL" id="KAK0418094.1"/>
    </source>
</evidence>
<comment type="catalytic activity">
    <reaction evidence="5">
        <text>L-glutamyl-tRNA(Gln) + L-glutamine + ATP + H2O = L-glutaminyl-tRNA(Gln) + L-glutamate + ADP + phosphate + H(+)</text>
        <dbReference type="Rhea" id="RHEA:17521"/>
        <dbReference type="Rhea" id="RHEA-COMP:9681"/>
        <dbReference type="Rhea" id="RHEA-COMP:9684"/>
        <dbReference type="ChEBI" id="CHEBI:15377"/>
        <dbReference type="ChEBI" id="CHEBI:15378"/>
        <dbReference type="ChEBI" id="CHEBI:29985"/>
        <dbReference type="ChEBI" id="CHEBI:30616"/>
        <dbReference type="ChEBI" id="CHEBI:43474"/>
        <dbReference type="ChEBI" id="CHEBI:58359"/>
        <dbReference type="ChEBI" id="CHEBI:78520"/>
        <dbReference type="ChEBI" id="CHEBI:78521"/>
        <dbReference type="ChEBI" id="CHEBI:456216"/>
    </reaction>
</comment>
<dbReference type="GO" id="GO:0005739">
    <property type="term" value="C:mitochondrion"/>
    <property type="evidence" value="ECO:0007669"/>
    <property type="project" value="UniProtKB-SubCell"/>
</dbReference>
<evidence type="ECO:0000313" key="8">
    <source>
        <dbReference type="Proteomes" id="UP001175271"/>
    </source>
</evidence>
<keyword evidence="8" id="KW-1185">Reference proteome</keyword>
<gene>
    <name evidence="7" type="ORF">QR680_013367</name>
</gene>
<dbReference type="GO" id="GO:0030956">
    <property type="term" value="C:glutamyl-tRNA(Gln) amidotransferase complex"/>
    <property type="evidence" value="ECO:0007669"/>
    <property type="project" value="UniProtKB-UniRule"/>
</dbReference>
<keyword evidence="1 5" id="KW-0436">Ligase</keyword>
<keyword evidence="2 5" id="KW-0547">Nucleotide-binding</keyword>
<keyword evidence="4 5" id="KW-0648">Protein biosynthesis</keyword>
<evidence type="ECO:0000256" key="5">
    <source>
        <dbReference type="HAMAP-Rule" id="MF_03147"/>
    </source>
</evidence>
<evidence type="ECO:0000256" key="4">
    <source>
        <dbReference type="ARBA" id="ARBA00022917"/>
    </source>
</evidence>
<dbReference type="PROSITE" id="PS01234">
    <property type="entry name" value="GATB"/>
    <property type="match status" value="1"/>
</dbReference>
<dbReference type="AlphaFoldDB" id="A0AA39I7C4"/>
<name>A0AA39I7C4_9BILA</name>
<dbReference type="NCBIfam" id="TIGR00133">
    <property type="entry name" value="gatB"/>
    <property type="match status" value="1"/>
</dbReference>
<dbReference type="GO" id="GO:0070681">
    <property type="term" value="P:glutaminyl-tRNAGln biosynthesis via transamidation"/>
    <property type="evidence" value="ECO:0007669"/>
    <property type="project" value="UniProtKB-UniRule"/>
</dbReference>
<organism evidence="7 8">
    <name type="scientific">Steinernema hermaphroditum</name>
    <dbReference type="NCBI Taxonomy" id="289476"/>
    <lineage>
        <taxon>Eukaryota</taxon>
        <taxon>Metazoa</taxon>
        <taxon>Ecdysozoa</taxon>
        <taxon>Nematoda</taxon>
        <taxon>Chromadorea</taxon>
        <taxon>Rhabditida</taxon>
        <taxon>Tylenchina</taxon>
        <taxon>Panagrolaimomorpha</taxon>
        <taxon>Strongyloidoidea</taxon>
        <taxon>Steinernematidae</taxon>
        <taxon>Steinernema</taxon>
    </lineage>
</organism>
<dbReference type="GO" id="GO:0032543">
    <property type="term" value="P:mitochondrial translation"/>
    <property type="evidence" value="ECO:0007669"/>
    <property type="project" value="UniProtKB-UniRule"/>
</dbReference>
<feature type="domain" description="Aspartyl/Glutamyl-tRNA(Gln) amidotransferase subunit B/E catalytic" evidence="6">
    <location>
        <begin position="41"/>
        <end position="335"/>
    </location>
</feature>
<dbReference type="GO" id="GO:0005524">
    <property type="term" value="F:ATP binding"/>
    <property type="evidence" value="ECO:0007669"/>
    <property type="project" value="UniProtKB-KW"/>
</dbReference>
<dbReference type="InterPro" id="IPR006075">
    <property type="entry name" value="Asn/Gln-tRNA_Trfase_suB/E_cat"/>
</dbReference>
<accession>A0AA39I7C4</accession>
<dbReference type="Proteomes" id="UP001175271">
    <property type="component" value="Unassembled WGS sequence"/>
</dbReference>
<dbReference type="PANTHER" id="PTHR11659">
    <property type="entry name" value="GLUTAMYL-TRNA GLN AMIDOTRANSFERASE SUBUNIT B MITOCHONDRIAL AND PROKARYOTIC PET112-RELATED"/>
    <property type="match status" value="1"/>
</dbReference>
<dbReference type="InterPro" id="IPR014746">
    <property type="entry name" value="Gln_synth/guanido_kin_cat_dom"/>
</dbReference>
<dbReference type="Pfam" id="PF02934">
    <property type="entry name" value="GatB_N"/>
    <property type="match status" value="1"/>
</dbReference>
<comment type="similarity">
    <text evidence="5">Belongs to the GatB/GatE family. GatB subfamily.</text>
</comment>
<proteinExistence type="inferred from homology"/>
<comment type="subcellular location">
    <subcellularLocation>
        <location evidence="5">Mitochondrion</location>
    </subcellularLocation>
</comment>
<dbReference type="NCBIfam" id="NF004012">
    <property type="entry name" value="PRK05477.1-2"/>
    <property type="match status" value="1"/>
</dbReference>
<dbReference type="EC" id="6.3.5.-" evidence="5"/>
<dbReference type="InterPro" id="IPR017958">
    <property type="entry name" value="Gln-tRNA_amidoTrfase_suB_CS"/>
</dbReference>
<dbReference type="SUPFAM" id="SSF55931">
    <property type="entry name" value="Glutamine synthetase/guanido kinase"/>
    <property type="match status" value="1"/>
</dbReference>
<comment type="function">
    <text evidence="5">Allows the formation of correctly charged Gln-tRNA(Gln) through the transamidation of misacylated Glu-tRNA(Gln) in the mitochondria. The reaction takes place in the presence of glutamine and ATP through an activated gamma-phospho-Glu-tRNA(Gln).</text>
</comment>
<reference evidence="7" key="1">
    <citation type="submission" date="2023-06" db="EMBL/GenBank/DDBJ databases">
        <title>Genomic analysis of the entomopathogenic nematode Steinernema hermaphroditum.</title>
        <authorList>
            <person name="Schwarz E.M."/>
            <person name="Heppert J.K."/>
            <person name="Baniya A."/>
            <person name="Schwartz H.T."/>
            <person name="Tan C.-H."/>
            <person name="Antoshechkin I."/>
            <person name="Sternberg P.W."/>
            <person name="Goodrich-Blair H."/>
            <person name="Dillman A.R."/>
        </authorList>
    </citation>
    <scope>NUCLEOTIDE SEQUENCE</scope>
    <source>
        <strain evidence="7">PS9179</strain>
        <tissue evidence="7">Whole animal</tissue>
    </source>
</reference>
<dbReference type="EMBL" id="JAUCMV010000002">
    <property type="protein sequence ID" value="KAK0418094.1"/>
    <property type="molecule type" value="Genomic_DNA"/>
</dbReference>
<keyword evidence="5" id="KW-0496">Mitochondrion</keyword>
<dbReference type="InterPro" id="IPR017959">
    <property type="entry name" value="Asn/Gln-tRNA_amidoTrfase_suB/E"/>
</dbReference>
<dbReference type="InterPro" id="IPR004413">
    <property type="entry name" value="GatB"/>
</dbReference>
<keyword evidence="3 5" id="KW-0067">ATP-binding</keyword>